<evidence type="ECO:0000313" key="1">
    <source>
        <dbReference type="EMBL" id="KAL0634294.1"/>
    </source>
</evidence>
<comment type="caution">
    <text evidence="1">The sequence shown here is derived from an EMBL/GenBank/DDBJ whole genome shotgun (WGS) entry which is preliminary data.</text>
</comment>
<proteinExistence type="predicted"/>
<accession>A0ABR3GEE1</accession>
<name>A0ABR3GEE1_9PEZI</name>
<keyword evidence="2" id="KW-1185">Reference proteome</keyword>
<evidence type="ECO:0008006" key="3">
    <source>
        <dbReference type="Google" id="ProtNLM"/>
    </source>
</evidence>
<dbReference type="Proteomes" id="UP001447188">
    <property type="component" value="Unassembled WGS sequence"/>
</dbReference>
<reference evidence="1 2" key="1">
    <citation type="submission" date="2024-02" db="EMBL/GenBank/DDBJ databases">
        <title>Discinaceae phylogenomics.</title>
        <authorList>
            <person name="Dirks A.C."/>
            <person name="James T.Y."/>
        </authorList>
    </citation>
    <scope>NUCLEOTIDE SEQUENCE [LARGE SCALE GENOMIC DNA]</scope>
    <source>
        <strain evidence="1 2">ACD0624</strain>
    </source>
</reference>
<gene>
    <name evidence="1" type="ORF">Q9L58_006760</name>
</gene>
<evidence type="ECO:0000313" key="2">
    <source>
        <dbReference type="Proteomes" id="UP001447188"/>
    </source>
</evidence>
<sequence>MGTRGLRVFRVRGVYYCIHIPCDAYPSGAGRELLREIPQDPDELKAWIARHIEHFEQEEKVFCATQSDFWAGSSFESGGDGDEPHRWGPYDRQPCRKEPVGSVHIQWIYIVDLNKKCFAVRTGSGSSREFKLENPPRHLFEPDVSNELLKTPISLQYLYGPAPAIGHNLVDLARFAEFAPRQCTVDVVEESHFDAGAVLDPWKPLSQLLLQNFLERYIKTIKKLASAKSLAIFASTGLDGKTTAAYRFKQLAYAILNLCDPVGRIKFRPKRTYPLSLPPLWSCPDKAVFWMGDVLVILEPRIAVEEFLHAAIGKAIDLVRRSRVRIGGIHGIAVIFSIQALVIVNIGYPDGGAGKPDLTFSQTLSVITPSECSWTRCFAGLRASPTDGLAALIDVFAKQNVSYPLPAGLPVEIYTQIYRLSNLATRKSMAESCRAFRAIINSYPRIGEWDLLHTWNHGNVGFVARKDRGLTKTVVSLEECEYTRSGYQVGVFHGQNLIDLDLPCLEVVRRQEEGIKGCACCVGLPVLSEEPAWPSRVISIPAHIELEREESERLAMGQ</sequence>
<dbReference type="EMBL" id="JBBBZM010000098">
    <property type="protein sequence ID" value="KAL0634294.1"/>
    <property type="molecule type" value="Genomic_DNA"/>
</dbReference>
<protein>
    <recommendedName>
        <fullName evidence="3">F-box domain-containing protein</fullName>
    </recommendedName>
</protein>
<organism evidence="1 2">
    <name type="scientific">Discina gigas</name>
    <dbReference type="NCBI Taxonomy" id="1032678"/>
    <lineage>
        <taxon>Eukaryota</taxon>
        <taxon>Fungi</taxon>
        <taxon>Dikarya</taxon>
        <taxon>Ascomycota</taxon>
        <taxon>Pezizomycotina</taxon>
        <taxon>Pezizomycetes</taxon>
        <taxon>Pezizales</taxon>
        <taxon>Discinaceae</taxon>
        <taxon>Discina</taxon>
    </lineage>
</organism>